<keyword evidence="1" id="KW-0472">Membrane</keyword>
<feature type="domain" description="Inner membrane protein YgaP-like transmembrane" evidence="2">
    <location>
        <begin position="1"/>
        <end position="65"/>
    </location>
</feature>
<feature type="transmembrane region" description="Helical" evidence="1">
    <location>
        <begin position="12"/>
        <end position="29"/>
    </location>
</feature>
<organism evidence="3 4">
    <name type="scientific">candidate division WOR-1 bacterium DG_54_3</name>
    <dbReference type="NCBI Taxonomy" id="1703775"/>
    <lineage>
        <taxon>Bacteria</taxon>
        <taxon>Bacillati</taxon>
        <taxon>Saganbacteria</taxon>
    </lineage>
</organism>
<evidence type="ECO:0000259" key="2">
    <source>
        <dbReference type="Pfam" id="PF11127"/>
    </source>
</evidence>
<dbReference type="Gene3D" id="6.10.140.1340">
    <property type="match status" value="1"/>
</dbReference>
<dbReference type="InterPro" id="IPR021309">
    <property type="entry name" value="YgaP-like_TM"/>
</dbReference>
<reference evidence="3 4" key="1">
    <citation type="journal article" date="2015" name="Microbiome">
        <title>Genomic resolution of linkages in carbon, nitrogen, and sulfur cycling among widespread estuary sediment bacteria.</title>
        <authorList>
            <person name="Baker B.J."/>
            <person name="Lazar C.S."/>
            <person name="Teske A.P."/>
            <person name="Dick G.J."/>
        </authorList>
    </citation>
    <scope>NUCLEOTIDE SEQUENCE [LARGE SCALE GENOMIC DNA]</scope>
    <source>
        <strain evidence="3">DG_54_3</strain>
    </source>
</reference>
<dbReference type="EMBL" id="LIZX01000226">
    <property type="protein sequence ID" value="KPJ63667.1"/>
    <property type="molecule type" value="Genomic_DNA"/>
</dbReference>
<feature type="transmembrane region" description="Helical" evidence="1">
    <location>
        <begin position="35"/>
        <end position="56"/>
    </location>
</feature>
<name>A0A0S7XN79_UNCSA</name>
<dbReference type="Pfam" id="PF11127">
    <property type="entry name" value="YgaP-like_TM"/>
    <property type="match status" value="1"/>
</dbReference>
<evidence type="ECO:0000313" key="4">
    <source>
        <dbReference type="Proteomes" id="UP000051861"/>
    </source>
</evidence>
<keyword evidence="1" id="KW-1133">Transmembrane helix</keyword>
<comment type="caution">
    <text evidence="3">The sequence shown here is derived from an EMBL/GenBank/DDBJ whole genome shotgun (WGS) entry which is preliminary data.</text>
</comment>
<proteinExistence type="predicted"/>
<evidence type="ECO:0000313" key="3">
    <source>
        <dbReference type="EMBL" id="KPJ63667.1"/>
    </source>
</evidence>
<keyword evidence="1" id="KW-0812">Transmembrane</keyword>
<protein>
    <recommendedName>
        <fullName evidence="2">Inner membrane protein YgaP-like transmembrane domain-containing protein</fullName>
    </recommendedName>
</protein>
<evidence type="ECO:0000256" key="1">
    <source>
        <dbReference type="SAM" id="Phobius"/>
    </source>
</evidence>
<gene>
    <name evidence="3" type="ORF">AMJ44_14200</name>
</gene>
<dbReference type="Proteomes" id="UP000051861">
    <property type="component" value="Unassembled WGS sequence"/>
</dbReference>
<accession>A0A0S7XN79</accession>
<dbReference type="AlphaFoldDB" id="A0A0S7XN79"/>
<sequence length="65" mass="7269">MIQNQNTFDRFARIIVGGICMLAASYISMPTMFVFVLLILGLYLMFSGLAGHCVLYKMLGIKTCK</sequence>